<proteinExistence type="predicted"/>
<evidence type="ECO:0000313" key="1">
    <source>
        <dbReference type="EMBL" id="GMR43736.1"/>
    </source>
</evidence>
<protein>
    <submittedName>
        <fullName evidence="1">Uncharacterized protein</fullName>
    </submittedName>
</protein>
<sequence>YCSRSVAGWEMHLRRTHSTTPTLAGCLLRCECGHESHSSYHAIECEISNITVVRNEDEPIRRVADNVAVRTIIQNTNSQCIYPRCEKYPRTPLGYLTHLSRHHKTTLYEKGLFFECSRGCIIDTHIDISNHEKKCDGRNYTLHRMDENGVEEGVL</sequence>
<feature type="non-terminal residue" evidence="1">
    <location>
        <position position="1"/>
    </location>
</feature>
<keyword evidence="2" id="KW-1185">Reference proteome</keyword>
<dbReference type="EMBL" id="BTRK01000003">
    <property type="protein sequence ID" value="GMR43736.1"/>
    <property type="molecule type" value="Genomic_DNA"/>
</dbReference>
<organism evidence="1 2">
    <name type="scientific">Pristionchus mayeri</name>
    <dbReference type="NCBI Taxonomy" id="1317129"/>
    <lineage>
        <taxon>Eukaryota</taxon>
        <taxon>Metazoa</taxon>
        <taxon>Ecdysozoa</taxon>
        <taxon>Nematoda</taxon>
        <taxon>Chromadorea</taxon>
        <taxon>Rhabditida</taxon>
        <taxon>Rhabditina</taxon>
        <taxon>Diplogasteromorpha</taxon>
        <taxon>Diplogasteroidea</taxon>
        <taxon>Neodiplogasteridae</taxon>
        <taxon>Pristionchus</taxon>
    </lineage>
</organism>
<name>A0AAN4ZRI7_9BILA</name>
<dbReference type="Proteomes" id="UP001328107">
    <property type="component" value="Unassembled WGS sequence"/>
</dbReference>
<comment type="caution">
    <text evidence="1">The sequence shown here is derived from an EMBL/GenBank/DDBJ whole genome shotgun (WGS) entry which is preliminary data.</text>
</comment>
<dbReference type="AlphaFoldDB" id="A0AAN4ZRI7"/>
<gene>
    <name evidence="1" type="ORF">PMAYCL1PPCAC_13931</name>
</gene>
<accession>A0AAN4ZRI7</accession>
<evidence type="ECO:0000313" key="2">
    <source>
        <dbReference type="Proteomes" id="UP001328107"/>
    </source>
</evidence>
<reference evidence="2" key="1">
    <citation type="submission" date="2022-10" db="EMBL/GenBank/DDBJ databases">
        <title>Genome assembly of Pristionchus species.</title>
        <authorList>
            <person name="Yoshida K."/>
            <person name="Sommer R.J."/>
        </authorList>
    </citation>
    <scope>NUCLEOTIDE SEQUENCE [LARGE SCALE GENOMIC DNA]</scope>
    <source>
        <strain evidence="2">RS5460</strain>
    </source>
</reference>